<dbReference type="GO" id="GO:0000932">
    <property type="term" value="C:P-body"/>
    <property type="evidence" value="ECO:0007669"/>
    <property type="project" value="TreeGrafter"/>
</dbReference>
<reference evidence="3 4" key="1">
    <citation type="submission" date="2018-10" db="EMBL/GenBank/DDBJ databases">
        <title>A high-quality apple genome assembly.</title>
        <authorList>
            <person name="Hu J."/>
        </authorList>
    </citation>
    <scope>NUCLEOTIDE SEQUENCE [LARGE SCALE GENOMIC DNA]</scope>
    <source>
        <strain evidence="4">cv. HFTH1</strain>
        <tissue evidence="3">Young leaf</tissue>
    </source>
</reference>
<protein>
    <submittedName>
        <fullName evidence="3">Uncharacterized protein</fullName>
    </submittedName>
</protein>
<gene>
    <name evidence="3" type="ORF">DVH24_000892</name>
</gene>
<organism evidence="3 4">
    <name type="scientific">Malus domestica</name>
    <name type="common">Apple</name>
    <name type="synonym">Pyrus malus</name>
    <dbReference type="NCBI Taxonomy" id="3750"/>
    <lineage>
        <taxon>Eukaryota</taxon>
        <taxon>Viridiplantae</taxon>
        <taxon>Streptophyta</taxon>
        <taxon>Embryophyta</taxon>
        <taxon>Tracheophyta</taxon>
        <taxon>Spermatophyta</taxon>
        <taxon>Magnoliopsida</taxon>
        <taxon>eudicotyledons</taxon>
        <taxon>Gunneridae</taxon>
        <taxon>Pentapetalae</taxon>
        <taxon>rosids</taxon>
        <taxon>fabids</taxon>
        <taxon>Rosales</taxon>
        <taxon>Rosaceae</taxon>
        <taxon>Amygdaloideae</taxon>
        <taxon>Maleae</taxon>
        <taxon>Malus</taxon>
    </lineage>
</organism>
<dbReference type="EMBL" id="RDQH01000330">
    <property type="protein sequence ID" value="RXI00658.1"/>
    <property type="molecule type" value="Genomic_DNA"/>
</dbReference>
<dbReference type="GO" id="GO:0003723">
    <property type="term" value="F:RNA binding"/>
    <property type="evidence" value="ECO:0007669"/>
    <property type="project" value="TreeGrafter"/>
</dbReference>
<evidence type="ECO:0000256" key="2">
    <source>
        <dbReference type="SAM" id="SignalP"/>
    </source>
</evidence>
<evidence type="ECO:0000313" key="4">
    <source>
        <dbReference type="Proteomes" id="UP000290289"/>
    </source>
</evidence>
<dbReference type="GO" id="GO:0000290">
    <property type="term" value="P:deadenylation-dependent decapping of nuclear-transcribed mRNA"/>
    <property type="evidence" value="ECO:0007669"/>
    <property type="project" value="InterPro"/>
</dbReference>
<evidence type="ECO:0000256" key="1">
    <source>
        <dbReference type="SAM" id="MobiDB-lite"/>
    </source>
</evidence>
<sequence>MTLTLLEAVAFLTARLWQASFDEFLGLLTNIINIYIVKEVIGSEATRALHHEMPVELLRASLPHTDEHQRKLLSDFAHRSMPISGLNAHGGSGGRMNSESVRG</sequence>
<keyword evidence="2" id="KW-0732">Signal</keyword>
<dbReference type="Proteomes" id="UP000290289">
    <property type="component" value="Chromosome 4"/>
</dbReference>
<dbReference type="InterPro" id="IPR039900">
    <property type="entry name" value="Pat1-like"/>
</dbReference>
<proteinExistence type="predicted"/>
<comment type="caution">
    <text evidence="3">The sequence shown here is derived from an EMBL/GenBank/DDBJ whole genome shotgun (WGS) entry which is preliminary data.</text>
</comment>
<feature type="signal peptide" evidence="2">
    <location>
        <begin position="1"/>
        <end position="19"/>
    </location>
</feature>
<dbReference type="GO" id="GO:0033962">
    <property type="term" value="P:P-body assembly"/>
    <property type="evidence" value="ECO:0007669"/>
    <property type="project" value="TreeGrafter"/>
</dbReference>
<dbReference type="PANTHER" id="PTHR21551:SF24">
    <property type="entry name" value="PROTEIN PAT1 HOMOLOG 2"/>
    <property type="match status" value="1"/>
</dbReference>
<evidence type="ECO:0000313" key="3">
    <source>
        <dbReference type="EMBL" id="RXI00658.1"/>
    </source>
</evidence>
<feature type="chain" id="PRO_5019773836" evidence="2">
    <location>
        <begin position="20"/>
        <end position="103"/>
    </location>
</feature>
<accession>A0A498K054</accession>
<dbReference type="PANTHER" id="PTHR21551">
    <property type="entry name" value="TOPOISOMERASE II-ASSOCIATED PROTEIN PAT1"/>
    <property type="match status" value="1"/>
</dbReference>
<keyword evidence="4" id="KW-1185">Reference proteome</keyword>
<feature type="region of interest" description="Disordered" evidence="1">
    <location>
        <begin position="84"/>
        <end position="103"/>
    </location>
</feature>
<dbReference type="AlphaFoldDB" id="A0A498K054"/>
<name>A0A498K054_MALDO</name>